<name>A0ACC2XTV0_9TREE</name>
<dbReference type="Proteomes" id="UP001234202">
    <property type="component" value="Unassembled WGS sequence"/>
</dbReference>
<dbReference type="EMBL" id="JASBWV010000004">
    <property type="protein sequence ID" value="KAJ9126794.1"/>
    <property type="molecule type" value="Genomic_DNA"/>
</dbReference>
<keyword evidence="2" id="KW-1185">Reference proteome</keyword>
<accession>A0ACC2XTV0</accession>
<gene>
    <name evidence="1" type="ORF">QFC24_001826</name>
</gene>
<proteinExistence type="predicted"/>
<protein>
    <submittedName>
        <fullName evidence="1">Uncharacterized protein</fullName>
    </submittedName>
</protein>
<comment type="caution">
    <text evidence="1">The sequence shown here is derived from an EMBL/GenBank/DDBJ whole genome shotgun (WGS) entry which is preliminary data.</text>
</comment>
<evidence type="ECO:0000313" key="1">
    <source>
        <dbReference type="EMBL" id="KAJ9126794.1"/>
    </source>
</evidence>
<evidence type="ECO:0000313" key="2">
    <source>
        <dbReference type="Proteomes" id="UP001234202"/>
    </source>
</evidence>
<sequence length="89" mass="10247">MSRRLDLSKFRGGSDSEEEEGAFAPPRKPPVLLDALKQQTFSHGVRKKTKKETEKENEERKRVEEEKFVIAIILPKVLTIFTRVSTFVS</sequence>
<organism evidence="1 2">
    <name type="scientific">Naganishia onofrii</name>
    <dbReference type="NCBI Taxonomy" id="1851511"/>
    <lineage>
        <taxon>Eukaryota</taxon>
        <taxon>Fungi</taxon>
        <taxon>Dikarya</taxon>
        <taxon>Basidiomycota</taxon>
        <taxon>Agaricomycotina</taxon>
        <taxon>Tremellomycetes</taxon>
        <taxon>Filobasidiales</taxon>
        <taxon>Filobasidiaceae</taxon>
        <taxon>Naganishia</taxon>
    </lineage>
</organism>
<reference evidence="1" key="1">
    <citation type="submission" date="2023-04" db="EMBL/GenBank/DDBJ databases">
        <title>Draft Genome sequencing of Naganishia species isolated from polar environments using Oxford Nanopore Technology.</title>
        <authorList>
            <person name="Leo P."/>
            <person name="Venkateswaran K."/>
        </authorList>
    </citation>
    <scope>NUCLEOTIDE SEQUENCE</scope>
    <source>
        <strain evidence="1">DBVPG 5303</strain>
    </source>
</reference>